<evidence type="ECO:0008006" key="3">
    <source>
        <dbReference type="Google" id="ProtNLM"/>
    </source>
</evidence>
<evidence type="ECO:0000313" key="2">
    <source>
        <dbReference type="Proteomes" id="UP001062165"/>
    </source>
</evidence>
<dbReference type="Proteomes" id="UP001062165">
    <property type="component" value="Chromosome"/>
</dbReference>
<protein>
    <recommendedName>
        <fullName evidence="3">SpoIIAA-like</fullName>
    </recommendedName>
</protein>
<dbReference type="RefSeq" id="WP_263051403.1">
    <property type="nucleotide sequence ID" value="NZ_CP106735.1"/>
</dbReference>
<dbReference type="InterPro" id="IPR038396">
    <property type="entry name" value="SpoIIAA-like_sf"/>
</dbReference>
<proteinExistence type="predicted"/>
<evidence type="ECO:0000313" key="1">
    <source>
        <dbReference type="EMBL" id="UXX79672.1"/>
    </source>
</evidence>
<sequence length="122" mass="13439">MSGVSILNEQNKTIVFTDLSHLSVDDSPVVMSEAVQVISKYPLKSVLSLVDMTEMRFNKVVIARTTDIARKNAPYVSATAIVGLNSVAKLIAKSVIRLTGRNTCLFDNLEEAKQWLLENPSE</sequence>
<dbReference type="Gene3D" id="3.40.50.10600">
    <property type="entry name" value="SpoIIaa-like domains"/>
    <property type="match status" value="1"/>
</dbReference>
<reference evidence="1" key="1">
    <citation type="submission" date="2022-10" db="EMBL/GenBank/DDBJ databases">
        <title>Comparative genomics and taxonomic characterization of three novel marine species of genus Reichenbachiella exhibiting antioxidant and polysaccharide degradation activities.</title>
        <authorList>
            <person name="Muhammad N."/>
            <person name="Lee Y.-J."/>
            <person name="Ko J."/>
            <person name="Kim S.-G."/>
        </authorList>
    </citation>
    <scope>NUCLEOTIDE SEQUENCE</scope>
    <source>
        <strain evidence="1">Wsw4-B4</strain>
    </source>
</reference>
<accession>A0ABY6D0I2</accession>
<gene>
    <name evidence="1" type="ORF">N7E81_00920</name>
</gene>
<organism evidence="1 2">
    <name type="scientific">Reichenbachiella carrageenanivorans</name>
    <dbReference type="NCBI Taxonomy" id="2979869"/>
    <lineage>
        <taxon>Bacteria</taxon>
        <taxon>Pseudomonadati</taxon>
        <taxon>Bacteroidota</taxon>
        <taxon>Cytophagia</taxon>
        <taxon>Cytophagales</taxon>
        <taxon>Reichenbachiellaceae</taxon>
        <taxon>Reichenbachiella</taxon>
    </lineage>
</organism>
<dbReference type="EMBL" id="CP106735">
    <property type="protein sequence ID" value="UXX79672.1"/>
    <property type="molecule type" value="Genomic_DNA"/>
</dbReference>
<keyword evidence="2" id="KW-1185">Reference proteome</keyword>
<name>A0ABY6D0I2_9BACT</name>